<evidence type="ECO:0008006" key="10">
    <source>
        <dbReference type="Google" id="ProtNLM"/>
    </source>
</evidence>
<protein>
    <recommendedName>
        <fullName evidence="10">Methyl-accepting transducer domain-containing protein</fullName>
    </recommendedName>
</protein>
<accession>A0A9D1Z765</accession>
<dbReference type="SMART" id="SM00283">
    <property type="entry name" value="MA"/>
    <property type="match status" value="1"/>
</dbReference>
<reference evidence="8" key="2">
    <citation type="submission" date="2021-04" db="EMBL/GenBank/DDBJ databases">
        <authorList>
            <person name="Gilroy R."/>
        </authorList>
    </citation>
    <scope>NUCLEOTIDE SEQUENCE</scope>
    <source>
        <strain evidence="8">CHK33-7979</strain>
    </source>
</reference>
<dbReference type="GO" id="GO:0004888">
    <property type="term" value="F:transmembrane signaling receptor activity"/>
    <property type="evidence" value="ECO:0007669"/>
    <property type="project" value="TreeGrafter"/>
</dbReference>
<evidence type="ECO:0000256" key="1">
    <source>
        <dbReference type="ARBA" id="ARBA00022500"/>
    </source>
</evidence>
<sequence length="448" mass="47407">MIDRVKPLKRCAVILGGAGALFVLMYLLQGSLLSGGLILLLVAALVVPVLATANENNVMAFARLYAVGINLIVFIAAISTGNYLPSAPLYICAIALNTLFLDRPLLDLCTGVSAGSFLLETVVLSLRGGALVAPIILVVECLAAIVVSYVLMRSTVSFSLRYLEEAHQSREEAHGLLEKVESGQREEQEAFQRQRQLMARMDEIANEVAMDAQTLSNQAETLASGATEQSASMARLDGSAGQMTEGVRDTAQRARQMREEAQTMQTHAAEGAGHMEEMLQAMGEIQESALAIERVMKLIDSIAFQTNILALNAAVEAARAGTAGKGFAVVADEVRALAGKSAEAAQSTGALIGQCMDAVRHGNQVADETAASLSAIRASVDVVAQHTTEISDMAGEQRQMVEDIQAEIQSVSQVIHTSAASAQESAATSRSLQQRAEQLHGLSKGQSG</sequence>
<dbReference type="InterPro" id="IPR000727">
    <property type="entry name" value="T_SNARE_dom"/>
</dbReference>
<keyword evidence="5" id="KW-1133">Transmembrane helix</keyword>
<evidence type="ECO:0000313" key="8">
    <source>
        <dbReference type="EMBL" id="HIY73296.1"/>
    </source>
</evidence>
<name>A0A9D1Z765_9FIRM</name>
<feature type="transmembrane region" description="Helical" evidence="5">
    <location>
        <begin position="35"/>
        <end position="53"/>
    </location>
</feature>
<dbReference type="SUPFAM" id="SSF58104">
    <property type="entry name" value="Methyl-accepting chemotaxis protein (MCP) signaling domain"/>
    <property type="match status" value="1"/>
</dbReference>
<evidence type="ECO:0000256" key="5">
    <source>
        <dbReference type="SAM" id="Phobius"/>
    </source>
</evidence>
<dbReference type="AlphaFoldDB" id="A0A9D1Z765"/>
<dbReference type="GO" id="GO:0007165">
    <property type="term" value="P:signal transduction"/>
    <property type="evidence" value="ECO:0007669"/>
    <property type="project" value="UniProtKB-KW"/>
</dbReference>
<dbReference type="Proteomes" id="UP000886824">
    <property type="component" value="Unassembled WGS sequence"/>
</dbReference>
<feature type="transmembrane region" description="Helical" evidence="5">
    <location>
        <begin position="12"/>
        <end position="29"/>
    </location>
</feature>
<proteinExistence type="inferred from homology"/>
<dbReference type="PROSITE" id="PS50192">
    <property type="entry name" value="T_SNARE"/>
    <property type="match status" value="1"/>
</dbReference>
<dbReference type="PANTHER" id="PTHR43531">
    <property type="entry name" value="PROTEIN ICFG"/>
    <property type="match status" value="1"/>
</dbReference>
<evidence type="ECO:0000259" key="7">
    <source>
        <dbReference type="PROSITE" id="PS50192"/>
    </source>
</evidence>
<dbReference type="InterPro" id="IPR051310">
    <property type="entry name" value="MCP_chemotaxis"/>
</dbReference>
<evidence type="ECO:0000313" key="9">
    <source>
        <dbReference type="Proteomes" id="UP000886824"/>
    </source>
</evidence>
<organism evidence="8 9">
    <name type="scientific">Candidatus Intestinimonas merdavium</name>
    <dbReference type="NCBI Taxonomy" id="2838622"/>
    <lineage>
        <taxon>Bacteria</taxon>
        <taxon>Bacillati</taxon>
        <taxon>Bacillota</taxon>
        <taxon>Clostridia</taxon>
        <taxon>Eubacteriales</taxon>
        <taxon>Intestinimonas</taxon>
    </lineage>
</organism>
<keyword evidence="3" id="KW-0807">Transducer</keyword>
<comment type="similarity">
    <text evidence="2">Belongs to the methyl-accepting chemotaxis (MCP) protein family.</text>
</comment>
<feature type="transmembrane region" description="Helical" evidence="5">
    <location>
        <begin position="60"/>
        <end position="78"/>
    </location>
</feature>
<dbReference type="PANTHER" id="PTHR43531:SF11">
    <property type="entry name" value="METHYL-ACCEPTING CHEMOTAXIS PROTEIN 3"/>
    <property type="match status" value="1"/>
</dbReference>
<dbReference type="InterPro" id="IPR004089">
    <property type="entry name" value="MCPsignal_dom"/>
</dbReference>
<keyword evidence="1" id="KW-0145">Chemotaxis</keyword>
<evidence type="ECO:0000256" key="4">
    <source>
        <dbReference type="SAM" id="MobiDB-lite"/>
    </source>
</evidence>
<keyword evidence="5" id="KW-0812">Transmembrane</keyword>
<dbReference type="EMBL" id="DXCX01000051">
    <property type="protein sequence ID" value="HIY73296.1"/>
    <property type="molecule type" value="Genomic_DNA"/>
</dbReference>
<evidence type="ECO:0000256" key="2">
    <source>
        <dbReference type="ARBA" id="ARBA00029447"/>
    </source>
</evidence>
<feature type="region of interest" description="Disordered" evidence="4">
    <location>
        <begin position="422"/>
        <end position="448"/>
    </location>
</feature>
<feature type="domain" description="T-SNARE coiled-coil homology" evidence="7">
    <location>
        <begin position="363"/>
        <end position="425"/>
    </location>
</feature>
<keyword evidence="5" id="KW-0472">Membrane</keyword>
<dbReference type="GO" id="GO:0006935">
    <property type="term" value="P:chemotaxis"/>
    <property type="evidence" value="ECO:0007669"/>
    <property type="project" value="UniProtKB-KW"/>
</dbReference>
<evidence type="ECO:0000256" key="3">
    <source>
        <dbReference type="PROSITE-ProRule" id="PRU00284"/>
    </source>
</evidence>
<dbReference type="GO" id="GO:0005886">
    <property type="term" value="C:plasma membrane"/>
    <property type="evidence" value="ECO:0007669"/>
    <property type="project" value="TreeGrafter"/>
</dbReference>
<dbReference type="Gene3D" id="1.10.287.950">
    <property type="entry name" value="Methyl-accepting chemotaxis protein"/>
    <property type="match status" value="1"/>
</dbReference>
<dbReference type="PROSITE" id="PS50111">
    <property type="entry name" value="CHEMOTAXIS_TRANSDUC_2"/>
    <property type="match status" value="1"/>
</dbReference>
<feature type="domain" description="Methyl-accepting transducer" evidence="6">
    <location>
        <begin position="204"/>
        <end position="433"/>
    </location>
</feature>
<gene>
    <name evidence="8" type="ORF">H9826_04895</name>
</gene>
<feature type="compositionally biased region" description="Low complexity" evidence="4">
    <location>
        <begin position="422"/>
        <end position="431"/>
    </location>
</feature>
<dbReference type="Pfam" id="PF00015">
    <property type="entry name" value="MCPsignal"/>
    <property type="match status" value="1"/>
</dbReference>
<reference evidence="8" key="1">
    <citation type="journal article" date="2021" name="PeerJ">
        <title>Extensive microbial diversity within the chicken gut microbiome revealed by metagenomics and culture.</title>
        <authorList>
            <person name="Gilroy R."/>
            <person name="Ravi A."/>
            <person name="Getino M."/>
            <person name="Pursley I."/>
            <person name="Horton D.L."/>
            <person name="Alikhan N.F."/>
            <person name="Baker D."/>
            <person name="Gharbi K."/>
            <person name="Hall N."/>
            <person name="Watson M."/>
            <person name="Adriaenssens E.M."/>
            <person name="Foster-Nyarko E."/>
            <person name="Jarju S."/>
            <person name="Secka A."/>
            <person name="Antonio M."/>
            <person name="Oren A."/>
            <person name="Chaudhuri R.R."/>
            <person name="La Ragione R."/>
            <person name="Hildebrand F."/>
            <person name="Pallen M.J."/>
        </authorList>
    </citation>
    <scope>NUCLEOTIDE SEQUENCE</scope>
    <source>
        <strain evidence="8">CHK33-7979</strain>
    </source>
</reference>
<feature type="transmembrane region" description="Helical" evidence="5">
    <location>
        <begin position="132"/>
        <end position="152"/>
    </location>
</feature>
<comment type="caution">
    <text evidence="8">The sequence shown here is derived from an EMBL/GenBank/DDBJ whole genome shotgun (WGS) entry which is preliminary data.</text>
</comment>
<evidence type="ECO:0000259" key="6">
    <source>
        <dbReference type="PROSITE" id="PS50111"/>
    </source>
</evidence>